<dbReference type="PANTHER" id="PTHR31956">
    <property type="entry name" value="NON-SPECIFIC PHOSPHOLIPASE C4-RELATED"/>
    <property type="match status" value="1"/>
</dbReference>
<dbReference type="FunFam" id="3.40.720.10:FF:000064">
    <property type="entry name" value="Probable acid phosphatase Pho610"/>
    <property type="match status" value="1"/>
</dbReference>
<gene>
    <name evidence="3" type="ORF">BAUCODRAFT_35520</name>
</gene>
<dbReference type="eggNOG" id="ENOG502QSRP">
    <property type="taxonomic scope" value="Eukaryota"/>
</dbReference>
<dbReference type="EMBL" id="KB445558">
    <property type="protein sequence ID" value="EMC94333.1"/>
    <property type="molecule type" value="Genomic_DNA"/>
</dbReference>
<dbReference type="RefSeq" id="XP_007677982.1">
    <property type="nucleotide sequence ID" value="XM_007679792.1"/>
</dbReference>
<evidence type="ECO:0000313" key="3">
    <source>
        <dbReference type="EMBL" id="EMC94333.1"/>
    </source>
</evidence>
<keyword evidence="4" id="KW-1185">Reference proteome</keyword>
<dbReference type="HOGENOM" id="CLU_027977_2_0_1"/>
<reference evidence="3 4" key="1">
    <citation type="journal article" date="2012" name="PLoS Pathog.">
        <title>Diverse lifestyles and strategies of plant pathogenesis encoded in the genomes of eighteen Dothideomycetes fungi.</title>
        <authorList>
            <person name="Ohm R.A."/>
            <person name="Feau N."/>
            <person name="Henrissat B."/>
            <person name="Schoch C.L."/>
            <person name="Horwitz B.A."/>
            <person name="Barry K.W."/>
            <person name="Condon B.J."/>
            <person name="Copeland A.C."/>
            <person name="Dhillon B."/>
            <person name="Glaser F."/>
            <person name="Hesse C.N."/>
            <person name="Kosti I."/>
            <person name="LaButti K."/>
            <person name="Lindquist E.A."/>
            <person name="Lucas S."/>
            <person name="Salamov A.A."/>
            <person name="Bradshaw R.E."/>
            <person name="Ciuffetti L."/>
            <person name="Hamelin R.C."/>
            <person name="Kema G.H.J."/>
            <person name="Lawrence C."/>
            <person name="Scott J.A."/>
            <person name="Spatafora J.W."/>
            <person name="Turgeon B.G."/>
            <person name="de Wit P.J.G.M."/>
            <person name="Zhong S."/>
            <person name="Goodwin S.B."/>
            <person name="Grigoriev I.V."/>
        </authorList>
    </citation>
    <scope>NUCLEOTIDE SEQUENCE [LARGE SCALE GENOMIC DNA]</scope>
    <source>
        <strain evidence="3 4">UAMH 10762</strain>
    </source>
</reference>
<feature type="chain" id="PRO_5012045340" description="Acid phosphatase" evidence="2">
    <location>
        <begin position="16"/>
        <end position="432"/>
    </location>
</feature>
<dbReference type="InterPro" id="IPR007312">
    <property type="entry name" value="Phosphoesterase"/>
</dbReference>
<keyword evidence="2" id="KW-0732">Signal</keyword>
<protein>
    <recommendedName>
        <fullName evidence="5">Acid phosphatase</fullName>
    </recommendedName>
</protein>
<feature type="signal peptide" evidence="2">
    <location>
        <begin position="1"/>
        <end position="15"/>
    </location>
</feature>
<evidence type="ECO:0000256" key="1">
    <source>
        <dbReference type="ARBA" id="ARBA00022801"/>
    </source>
</evidence>
<dbReference type="OMA" id="RGISWGH"/>
<keyword evidence="1" id="KW-0378">Hydrolase</keyword>
<dbReference type="InterPro" id="IPR017850">
    <property type="entry name" value="Alkaline_phosphatase_core_sf"/>
</dbReference>
<dbReference type="GO" id="GO:0009395">
    <property type="term" value="P:phospholipid catabolic process"/>
    <property type="evidence" value="ECO:0007669"/>
    <property type="project" value="TreeGrafter"/>
</dbReference>
<evidence type="ECO:0000313" key="4">
    <source>
        <dbReference type="Proteomes" id="UP000011761"/>
    </source>
</evidence>
<dbReference type="Proteomes" id="UP000011761">
    <property type="component" value="Unassembled WGS sequence"/>
</dbReference>
<evidence type="ECO:0000256" key="2">
    <source>
        <dbReference type="SAM" id="SignalP"/>
    </source>
</evidence>
<dbReference type="KEGG" id="bcom:BAUCODRAFT_35520"/>
<dbReference type="AlphaFoldDB" id="M2MS53"/>
<proteinExistence type="predicted"/>
<name>M2MS53_BAUPA</name>
<accession>M2MS53</accession>
<dbReference type="PANTHER" id="PTHR31956:SF8">
    <property type="entry name" value="ACID PHOSPHATASE PHOA (AFU_ORTHOLOGUE AFUA_1G03570)"/>
    <property type="match status" value="1"/>
</dbReference>
<dbReference type="GeneID" id="19112725"/>
<sequence>MNALALALAISGAAARPQNGLASLLNAAGAELSQLAGYQAATPAPNTYTATSTSAVLAAQATAPSNAKVGPYIPGLAFDRFITIWLENTDYSAAAQDPNLLWLAQQGITLENYFGVTHPSEPNYVAAVGGDNFGMDNDNFNQIDANVSTVVDLLEARSISWATYQECMPYTGFEGFSWINGTTKKNCYVRKHHPTVIYNSNTTPKRLAVQKNLTEFYNDLAAEQLPQWSFITPNMLNDGHDTSVTYAGNWTRTFLEPLLSNEYFMKNTLILVTFDENHTYSLANRVFSFLLGGAVSGKAGTKDSNFYNHYSEIATVEANWWLNTLGRWDVGANVFKNVADITHDSIEANPAVTSANNSVFLNSSFAGPFNSGFQKAPYPAPNVRITSPRTGRFILPAIASTWGNQPSYYNNTVVIPDGQHPPAGYAYNDVSN</sequence>
<organism evidence="3 4">
    <name type="scientific">Baudoinia panamericana (strain UAMH 10762)</name>
    <name type="common">Angels' share fungus</name>
    <name type="synonym">Baudoinia compniacensis (strain UAMH 10762)</name>
    <dbReference type="NCBI Taxonomy" id="717646"/>
    <lineage>
        <taxon>Eukaryota</taxon>
        <taxon>Fungi</taxon>
        <taxon>Dikarya</taxon>
        <taxon>Ascomycota</taxon>
        <taxon>Pezizomycotina</taxon>
        <taxon>Dothideomycetes</taxon>
        <taxon>Dothideomycetidae</taxon>
        <taxon>Mycosphaerellales</taxon>
        <taxon>Teratosphaeriaceae</taxon>
        <taxon>Baudoinia</taxon>
    </lineage>
</organism>
<evidence type="ECO:0008006" key="5">
    <source>
        <dbReference type="Google" id="ProtNLM"/>
    </source>
</evidence>
<dbReference type="OrthoDB" id="5135119at2759"/>
<dbReference type="Pfam" id="PF04185">
    <property type="entry name" value="Phosphoesterase"/>
    <property type="match status" value="1"/>
</dbReference>
<dbReference type="STRING" id="717646.M2MS53"/>
<dbReference type="GO" id="GO:0016788">
    <property type="term" value="F:hydrolase activity, acting on ester bonds"/>
    <property type="evidence" value="ECO:0007669"/>
    <property type="project" value="InterPro"/>
</dbReference>
<dbReference type="Gene3D" id="3.40.720.10">
    <property type="entry name" value="Alkaline Phosphatase, subunit A"/>
    <property type="match status" value="1"/>
</dbReference>